<sequence length="799" mass="82497">MTAAMTNPIGTPEEKLLTSRTTSFTSLLSLEATSPAGTLVAGTPDDSASSVDIISPTSPSSYTQDKTTFQKTERVLDYFRLMHTVTAAQTIANTHTGTEETLSLPRSAVSDVGTASAFSTITEDILTSFHSTRLPFETRTPAGILEDTDTAHTSKEVAARTIGVTDALVSSLSTGSASEMPSAFITTMEPISTVSPSVTSPFETTATTSILADRDAARTSGEAATTADITATISSFTTSNAVELPSTFRTTTEVISAPSSHSTMSSPGTTATTSFFADQVTTGTSSEVGPSTMGDTTAAVSSFNSSSVETPSTFSTVAETTPTALSSIRSPLETTATAGILADENTTGLSKRMTSTTGFLFTSSTVETQFTSRFATDATTDLLSMVSPSKPTATAGIITDANTTHASGETTASTEGGMAASISSIPAKQSSAALFSPAEISPTPGTSGKTIPPTHPSTFMNEASSAFSPTAEAIGTDFPPTIALTEMAATTGIADTSRFSTSNLEKVASTPAEMSTTTISTIVDESSPAQLFSLPPDKVAAETGSPTTEDLIVFSQTAIATSSFPQMETTGKIATTAGISTAETTPPFVLSSIPSERTKSFSISAEDDLQSNPVPSTSLPETRAIFAAGTSKVGATSPAEEIPTIISTVVEGIPPAIWSSPAQTEKNSISAITEETTTPASLPYTSPDQTLSNLGPTSEATSTAFTPPMSPVEITTKASIATDIGTESIGTTEGKTTSELPSASTRRIRFILSMSLTTSLNITDPAVRDAVVKKFHQDLHARFPDAGFSVTWLEQQQES</sequence>
<evidence type="ECO:0000313" key="2">
    <source>
        <dbReference type="EMBL" id="KAH0624246.1"/>
    </source>
</evidence>
<dbReference type="Proteomes" id="UP000826234">
    <property type="component" value="Unassembled WGS sequence"/>
</dbReference>
<gene>
    <name evidence="2" type="ORF">JD844_007872</name>
</gene>
<evidence type="ECO:0000313" key="3">
    <source>
        <dbReference type="Proteomes" id="UP000826234"/>
    </source>
</evidence>
<protein>
    <submittedName>
        <fullName evidence="2">Uncharacterized protein</fullName>
    </submittedName>
</protein>
<keyword evidence="3" id="KW-1185">Reference proteome</keyword>
<feature type="region of interest" description="Disordered" evidence="1">
    <location>
        <begin position="38"/>
        <end position="66"/>
    </location>
</feature>
<feature type="compositionally biased region" description="Polar residues" evidence="1">
    <location>
        <begin position="675"/>
        <end position="705"/>
    </location>
</feature>
<feature type="region of interest" description="Disordered" evidence="1">
    <location>
        <begin position="675"/>
        <end position="710"/>
    </location>
</feature>
<name>A0ABQ7T3V9_PHRPL</name>
<evidence type="ECO:0000256" key="1">
    <source>
        <dbReference type="SAM" id="MobiDB-lite"/>
    </source>
</evidence>
<dbReference type="EMBL" id="JAIPUX010001880">
    <property type="protein sequence ID" value="KAH0624246.1"/>
    <property type="molecule type" value="Genomic_DNA"/>
</dbReference>
<comment type="caution">
    <text evidence="2">The sequence shown here is derived from an EMBL/GenBank/DDBJ whole genome shotgun (WGS) entry which is preliminary data.</text>
</comment>
<reference evidence="2 3" key="1">
    <citation type="journal article" date="2022" name="Gigascience">
        <title>A chromosome-level genome assembly and annotation of the desert horned lizard, Phrynosoma platyrhinos, provides insight into chromosomal rearrangements among reptiles.</title>
        <authorList>
            <person name="Koochekian N."/>
            <person name="Ascanio A."/>
            <person name="Farleigh K."/>
            <person name="Card D.C."/>
            <person name="Schield D.R."/>
            <person name="Castoe T.A."/>
            <person name="Jezkova T."/>
        </authorList>
    </citation>
    <scope>NUCLEOTIDE SEQUENCE [LARGE SCALE GENOMIC DNA]</scope>
    <source>
        <strain evidence="2">NK-2021</strain>
    </source>
</reference>
<organism evidence="2 3">
    <name type="scientific">Phrynosoma platyrhinos</name>
    <name type="common">Desert horned lizard</name>
    <dbReference type="NCBI Taxonomy" id="52577"/>
    <lineage>
        <taxon>Eukaryota</taxon>
        <taxon>Metazoa</taxon>
        <taxon>Chordata</taxon>
        <taxon>Craniata</taxon>
        <taxon>Vertebrata</taxon>
        <taxon>Euteleostomi</taxon>
        <taxon>Lepidosauria</taxon>
        <taxon>Squamata</taxon>
        <taxon>Bifurcata</taxon>
        <taxon>Unidentata</taxon>
        <taxon>Episquamata</taxon>
        <taxon>Toxicofera</taxon>
        <taxon>Iguania</taxon>
        <taxon>Phrynosomatidae</taxon>
        <taxon>Phrynosomatinae</taxon>
        <taxon>Phrynosoma</taxon>
    </lineage>
</organism>
<accession>A0ABQ7T3V9</accession>
<proteinExistence type="predicted"/>
<feature type="compositionally biased region" description="Polar residues" evidence="1">
    <location>
        <begin position="46"/>
        <end position="66"/>
    </location>
</feature>